<name>A0A6P3IKG4_BISBB</name>
<dbReference type="PANTHER" id="PTHR31697:SF2">
    <property type="entry name" value="INTEGRATOR COMPLEX SUBUNIT 5"/>
    <property type="match status" value="1"/>
</dbReference>
<proteinExistence type="predicted"/>
<dbReference type="Proteomes" id="UP000515208">
    <property type="component" value="Unplaced"/>
</dbReference>
<reference evidence="5" key="1">
    <citation type="submission" date="2025-08" db="UniProtKB">
        <authorList>
            <consortium name="RefSeq"/>
        </authorList>
    </citation>
    <scope>IDENTIFICATION</scope>
    <source>
        <tissue evidence="5">Blood</tissue>
    </source>
</reference>
<sequence length="959" mass="101317">MSALCDPPGAPGPPGPAPVTHGPAPLSAQELSQEIKAFLTGVDPVLGHQLSAREHARCGLLLLRSLPPARAAVLDHLRGVFDESVRAHLATLDESPVAGPPHLRPPPPSHVPAGGPGLEDVVQEVQQVLSEFIRANPKAWAPVISAWSIDLMGQLSSTYSGQHQRVPHATGSLNELLQLWMGCRATRTLMDIYVQCLSALIGSCPDACVDALLDTSVQHSPHFDWVVAHIGSSFPGTIISRVLSCGLKDFCVHGGAGSGAGGSGGGSSQTPSADPFPGSPAIPGEKRVPKIASVVGILGHLASRHGDSIRRELLRMFHDSLAGGTGGRSGDPSLQATVPFLLQLAVMSPALLGTVSGELVDCLKPPAVLSQLQQHLQGFPREELDNMLNLAVHLVSQASGAGAYRLLQFLVDTAMPASVITTQGLAVPDTVREACDRLIQHQLLGLLSVYTRPSCGPEALGHLLSRARSPEELSLATQLYAGLVVSLSGLLPLAFRSCLARVHAGTLQPPFTARFLRNLALLVGWEQQGGEGPAALGARFGESASAHLSDLAPLLLHPEEEVAEAAASLLAICPFPPEALSPSQLLGLVRAGVHRFFASLRLHGPPGVASASQLLLRLSQTCPAGLKAVLQLLVEGALHRGNTELFGGEVDGDNETLSIVTAPLASASLLDTNRRHTAAVPGPGGIWSVFHAGVIGRGLKPPKFVQSRNQQEVIYNTQSLLSLLVHCCSAPGGTECVACWGASTLSPEAAKAVAVTLVESVCPDAAGAELAWPPEEHARATVERDLRIGRRFREQPLLFELLKLVAAAPPALCYCSVLLRGLLAALLGHWEASRHPDTTHSPWHLEASCTLVAVMAEGSLLPPALGNMHEVFSQLAPFEVRLLLLSVWGFLREHGPLPQKFIFQSERGRFIRDFSREGGGEGGPHLAVLHSVLHRNIDRLGLFSGRFQAPLPSTLRQGT</sequence>
<dbReference type="GeneID" id="104998723"/>
<dbReference type="GO" id="GO:0034472">
    <property type="term" value="P:snRNA 3'-end processing"/>
    <property type="evidence" value="ECO:0007669"/>
    <property type="project" value="TreeGrafter"/>
</dbReference>
<dbReference type="InterPro" id="IPR040316">
    <property type="entry name" value="INTS5"/>
</dbReference>
<evidence type="ECO:0000313" key="4">
    <source>
        <dbReference type="Proteomes" id="UP000515208"/>
    </source>
</evidence>
<dbReference type="InterPro" id="IPR029445">
    <property type="entry name" value="INTS5_N"/>
</dbReference>
<dbReference type="Pfam" id="PF14838">
    <property type="entry name" value="INTS5_C"/>
    <property type="match status" value="1"/>
</dbReference>
<evidence type="ECO:0000313" key="5">
    <source>
        <dbReference type="RefSeq" id="XP_010852357.1"/>
    </source>
</evidence>
<dbReference type="RefSeq" id="XP_010852357.1">
    <property type="nucleotide sequence ID" value="XM_010854055.1"/>
</dbReference>
<feature type="region of interest" description="Disordered" evidence="1">
    <location>
        <begin position="261"/>
        <end position="284"/>
    </location>
</feature>
<dbReference type="CTD" id="80789"/>
<gene>
    <name evidence="5" type="primary">INTS5</name>
</gene>
<dbReference type="GO" id="GO:0032039">
    <property type="term" value="C:integrator complex"/>
    <property type="evidence" value="ECO:0007669"/>
    <property type="project" value="InterPro"/>
</dbReference>
<organism evidence="4 5">
    <name type="scientific">Bison bison bison</name>
    <name type="common">North American plains bison</name>
    <dbReference type="NCBI Taxonomy" id="43346"/>
    <lineage>
        <taxon>Eukaryota</taxon>
        <taxon>Metazoa</taxon>
        <taxon>Chordata</taxon>
        <taxon>Craniata</taxon>
        <taxon>Vertebrata</taxon>
        <taxon>Euteleostomi</taxon>
        <taxon>Mammalia</taxon>
        <taxon>Eutheria</taxon>
        <taxon>Laurasiatheria</taxon>
        <taxon>Artiodactyla</taxon>
        <taxon>Ruminantia</taxon>
        <taxon>Pecora</taxon>
        <taxon>Bovidae</taxon>
        <taxon>Bovinae</taxon>
        <taxon>Bison</taxon>
    </lineage>
</organism>
<protein>
    <submittedName>
        <fullName evidence="5">Integrator complex subunit 5</fullName>
    </submittedName>
</protein>
<dbReference type="Pfam" id="PF14837">
    <property type="entry name" value="INTS5_N"/>
    <property type="match status" value="1"/>
</dbReference>
<accession>A0A6P3IKG4</accession>
<feature type="domain" description="Integrator complex subunit 5 C-terminal" evidence="3">
    <location>
        <begin position="439"/>
        <end position="940"/>
    </location>
</feature>
<evidence type="ECO:0000256" key="1">
    <source>
        <dbReference type="SAM" id="MobiDB-lite"/>
    </source>
</evidence>
<feature type="compositionally biased region" description="Pro residues" evidence="1">
    <location>
        <begin position="8"/>
        <end position="17"/>
    </location>
</feature>
<dbReference type="KEGG" id="bbis:104998723"/>
<feature type="domain" description="Integrator complex subunit 5 N-terminal" evidence="2">
    <location>
        <begin position="29"/>
        <end position="251"/>
    </location>
</feature>
<dbReference type="PANTHER" id="PTHR31697">
    <property type="entry name" value="INTEGRATOR COMPLEX SUBUNIT 5"/>
    <property type="match status" value="1"/>
</dbReference>
<dbReference type="AlphaFoldDB" id="A0A6P3IKG4"/>
<evidence type="ECO:0000259" key="2">
    <source>
        <dbReference type="Pfam" id="PF14837"/>
    </source>
</evidence>
<evidence type="ECO:0000259" key="3">
    <source>
        <dbReference type="Pfam" id="PF14838"/>
    </source>
</evidence>
<feature type="region of interest" description="Disordered" evidence="1">
    <location>
        <begin position="1"/>
        <end position="25"/>
    </location>
</feature>
<dbReference type="OrthoDB" id="69088at2759"/>
<keyword evidence="4" id="KW-1185">Reference proteome</keyword>
<dbReference type="InterPro" id="IPR029444">
    <property type="entry name" value="INTS5_C"/>
</dbReference>